<evidence type="ECO:0000256" key="11">
    <source>
        <dbReference type="ARBA" id="ARBA00022842"/>
    </source>
</evidence>
<feature type="compositionally biased region" description="Basic and acidic residues" evidence="13">
    <location>
        <begin position="646"/>
        <end position="659"/>
    </location>
</feature>
<dbReference type="RefSeq" id="XP_025354090.1">
    <property type="nucleotide sequence ID" value="XM_025499135.1"/>
</dbReference>
<dbReference type="GeneID" id="37020916"/>
<feature type="compositionally biased region" description="Polar residues" evidence="13">
    <location>
        <begin position="574"/>
        <end position="584"/>
    </location>
</feature>
<feature type="region of interest" description="Disordered" evidence="13">
    <location>
        <begin position="361"/>
        <end position="463"/>
    </location>
</feature>
<feature type="compositionally biased region" description="Polar residues" evidence="13">
    <location>
        <begin position="677"/>
        <end position="693"/>
    </location>
</feature>
<feature type="compositionally biased region" description="Polar residues" evidence="13">
    <location>
        <begin position="112"/>
        <end position="143"/>
    </location>
</feature>
<evidence type="ECO:0000256" key="12">
    <source>
        <dbReference type="ARBA" id="ARBA00023285"/>
    </source>
</evidence>
<feature type="domain" description="HD/PDEase" evidence="14">
    <location>
        <begin position="1180"/>
        <end position="1297"/>
    </location>
</feature>
<feature type="region of interest" description="Disordered" evidence="13">
    <location>
        <begin position="477"/>
        <end position="719"/>
    </location>
</feature>
<keyword evidence="9" id="KW-0479">Metal-binding</keyword>
<feature type="region of interest" description="Disordered" evidence="13">
    <location>
        <begin position="112"/>
        <end position="144"/>
    </location>
</feature>
<dbReference type="Gene3D" id="1.10.3210.10">
    <property type="entry name" value="Hypothetical protein af1432"/>
    <property type="match status" value="1"/>
</dbReference>
<accession>A0A316V9Q8</accession>
<evidence type="ECO:0000256" key="3">
    <source>
        <dbReference type="ARBA" id="ARBA00001941"/>
    </source>
</evidence>
<comment type="cofactor">
    <cofactor evidence="3">
        <name>Co(2+)</name>
        <dbReference type="ChEBI" id="CHEBI:48828"/>
    </cofactor>
</comment>
<feature type="compositionally biased region" description="Polar residues" evidence="13">
    <location>
        <begin position="437"/>
        <end position="463"/>
    </location>
</feature>
<dbReference type="InterPro" id="IPR006674">
    <property type="entry name" value="HD_domain"/>
</dbReference>
<keyword evidence="11" id="KW-0460">Magnesium</keyword>
<keyword evidence="16" id="KW-1185">Reference proteome</keyword>
<keyword evidence="10" id="KW-0378">Hydrolase</keyword>
<dbReference type="Proteomes" id="UP000245771">
    <property type="component" value="Unassembled WGS sequence"/>
</dbReference>
<dbReference type="GO" id="GO:0009159">
    <property type="term" value="P:deoxyribonucleoside monophosphate catabolic process"/>
    <property type="evidence" value="ECO:0007669"/>
    <property type="project" value="UniProtKB-ARBA"/>
</dbReference>
<dbReference type="SMART" id="SM00471">
    <property type="entry name" value="HDc"/>
    <property type="match status" value="1"/>
</dbReference>
<evidence type="ECO:0000256" key="1">
    <source>
        <dbReference type="ARBA" id="ARBA00001638"/>
    </source>
</evidence>
<dbReference type="SUPFAM" id="SSF109604">
    <property type="entry name" value="HD-domain/PDEase-like"/>
    <property type="match status" value="1"/>
</dbReference>
<evidence type="ECO:0000256" key="10">
    <source>
        <dbReference type="ARBA" id="ARBA00022801"/>
    </source>
</evidence>
<evidence type="ECO:0000256" key="8">
    <source>
        <dbReference type="ARBA" id="ARBA00012964"/>
    </source>
</evidence>
<dbReference type="PANTHER" id="PTHR11845:SF13">
    <property type="entry name" value="5'-DEOXYNUCLEOTIDASE HDDC2"/>
    <property type="match status" value="1"/>
</dbReference>
<dbReference type="EC" id="3.1.3.89" evidence="8"/>
<evidence type="ECO:0000256" key="2">
    <source>
        <dbReference type="ARBA" id="ARBA00001936"/>
    </source>
</evidence>
<feature type="compositionally biased region" description="Acidic residues" evidence="13">
    <location>
        <begin position="384"/>
        <end position="399"/>
    </location>
</feature>
<comment type="function">
    <text evidence="5">Catalyzes the dephosphorylation of the nucleoside 5'-monophosphates deoxyadenosine monophosphate (dAMP), deoxycytidine monophosphate (dCMP), deoxyguanosine monophosphate (dGMP) and deoxythymidine monophosphate (dTMP).</text>
</comment>
<gene>
    <name evidence="15" type="ORF">FA14DRAFT_161470</name>
</gene>
<evidence type="ECO:0000256" key="13">
    <source>
        <dbReference type="SAM" id="MobiDB-lite"/>
    </source>
</evidence>
<evidence type="ECO:0000313" key="16">
    <source>
        <dbReference type="Proteomes" id="UP000245771"/>
    </source>
</evidence>
<proteinExistence type="inferred from homology"/>
<feature type="compositionally biased region" description="Low complexity" evidence="13">
    <location>
        <begin position="190"/>
        <end position="211"/>
    </location>
</feature>
<evidence type="ECO:0000259" key="14">
    <source>
        <dbReference type="SMART" id="SM00471"/>
    </source>
</evidence>
<feature type="compositionally biased region" description="Polar residues" evidence="13">
    <location>
        <begin position="531"/>
        <end position="540"/>
    </location>
</feature>
<feature type="region of interest" description="Disordered" evidence="13">
    <location>
        <begin position="190"/>
        <end position="256"/>
    </location>
</feature>
<feature type="compositionally biased region" description="Basic and acidic residues" evidence="13">
    <location>
        <begin position="695"/>
        <end position="706"/>
    </location>
</feature>
<evidence type="ECO:0000256" key="7">
    <source>
        <dbReference type="ARBA" id="ARBA00011738"/>
    </source>
</evidence>
<evidence type="ECO:0000256" key="5">
    <source>
        <dbReference type="ARBA" id="ARBA00004074"/>
    </source>
</evidence>
<dbReference type="InterPro" id="IPR039356">
    <property type="entry name" value="YfbR/HDDC2"/>
</dbReference>
<organism evidence="15 16">
    <name type="scientific">Meira miltonrushii</name>
    <dbReference type="NCBI Taxonomy" id="1280837"/>
    <lineage>
        <taxon>Eukaryota</taxon>
        <taxon>Fungi</taxon>
        <taxon>Dikarya</taxon>
        <taxon>Basidiomycota</taxon>
        <taxon>Ustilaginomycotina</taxon>
        <taxon>Exobasidiomycetes</taxon>
        <taxon>Exobasidiales</taxon>
        <taxon>Brachybasidiaceae</taxon>
        <taxon>Meira</taxon>
    </lineage>
</organism>
<evidence type="ECO:0000256" key="6">
    <source>
        <dbReference type="ARBA" id="ARBA00009999"/>
    </source>
</evidence>
<dbReference type="InterPro" id="IPR003607">
    <property type="entry name" value="HD/PDEase_dom"/>
</dbReference>
<dbReference type="InParanoid" id="A0A316V9Q8"/>
<name>A0A316V9Q8_9BASI</name>
<evidence type="ECO:0000256" key="9">
    <source>
        <dbReference type="ARBA" id="ARBA00022723"/>
    </source>
</evidence>
<dbReference type="Pfam" id="PF13023">
    <property type="entry name" value="HD_3"/>
    <property type="match status" value="1"/>
</dbReference>
<comment type="cofactor">
    <cofactor evidence="2">
        <name>Mn(2+)</name>
        <dbReference type="ChEBI" id="CHEBI:29035"/>
    </cofactor>
</comment>
<feature type="compositionally biased region" description="Acidic residues" evidence="13">
    <location>
        <begin position="666"/>
        <end position="676"/>
    </location>
</feature>
<comment type="catalytic activity">
    <reaction evidence="1">
        <text>a 2'-deoxyribonucleoside 5'-phosphate + H2O = a 2'-deoxyribonucleoside + phosphate</text>
        <dbReference type="Rhea" id="RHEA:36167"/>
        <dbReference type="ChEBI" id="CHEBI:15377"/>
        <dbReference type="ChEBI" id="CHEBI:18274"/>
        <dbReference type="ChEBI" id="CHEBI:43474"/>
        <dbReference type="ChEBI" id="CHEBI:65317"/>
        <dbReference type="EC" id="3.1.3.89"/>
    </reaction>
</comment>
<dbReference type="GO" id="GO:0046872">
    <property type="term" value="F:metal ion binding"/>
    <property type="evidence" value="ECO:0007669"/>
    <property type="project" value="UniProtKB-KW"/>
</dbReference>
<comment type="similarity">
    <text evidence="6">Belongs to the HDDC2 family.</text>
</comment>
<feature type="region of interest" description="Disordered" evidence="13">
    <location>
        <begin position="972"/>
        <end position="1052"/>
    </location>
</feature>
<feature type="compositionally biased region" description="Pro residues" evidence="13">
    <location>
        <begin position="1104"/>
        <end position="1114"/>
    </location>
</feature>
<reference evidence="15 16" key="1">
    <citation type="journal article" date="2018" name="Mol. Biol. Evol.">
        <title>Broad Genomic Sampling Reveals a Smut Pathogenic Ancestry of the Fungal Clade Ustilaginomycotina.</title>
        <authorList>
            <person name="Kijpornyongpan T."/>
            <person name="Mondo S.J."/>
            <person name="Barry K."/>
            <person name="Sandor L."/>
            <person name="Lee J."/>
            <person name="Lipzen A."/>
            <person name="Pangilinan J."/>
            <person name="LaButti K."/>
            <person name="Hainaut M."/>
            <person name="Henrissat B."/>
            <person name="Grigoriev I.V."/>
            <person name="Spatafora J.W."/>
            <person name="Aime M.C."/>
        </authorList>
    </citation>
    <scope>NUCLEOTIDE SEQUENCE [LARGE SCALE GENOMIC DNA]</scope>
    <source>
        <strain evidence="15 16">MCA 3882</strain>
    </source>
</reference>
<dbReference type="GO" id="GO:0002953">
    <property type="term" value="F:5'-deoxynucleotidase activity"/>
    <property type="evidence" value="ECO:0007669"/>
    <property type="project" value="UniProtKB-EC"/>
</dbReference>
<feature type="compositionally biased region" description="Polar residues" evidence="13">
    <location>
        <begin position="1084"/>
        <end position="1096"/>
    </location>
</feature>
<evidence type="ECO:0000256" key="4">
    <source>
        <dbReference type="ARBA" id="ARBA00001946"/>
    </source>
</evidence>
<evidence type="ECO:0000313" key="15">
    <source>
        <dbReference type="EMBL" id="PWN33788.1"/>
    </source>
</evidence>
<feature type="region of interest" description="Disordered" evidence="13">
    <location>
        <begin position="1084"/>
        <end position="1123"/>
    </location>
</feature>
<comment type="cofactor">
    <cofactor evidence="4">
        <name>Mg(2+)</name>
        <dbReference type="ChEBI" id="CHEBI:18420"/>
    </cofactor>
</comment>
<feature type="compositionally biased region" description="Basic and acidic residues" evidence="13">
    <location>
        <begin position="1013"/>
        <end position="1022"/>
    </location>
</feature>
<dbReference type="PANTHER" id="PTHR11845">
    <property type="entry name" value="5'-DEOXYNUCLEOTIDASE HDDC2"/>
    <property type="match status" value="1"/>
</dbReference>
<feature type="compositionally biased region" description="Low complexity" evidence="13">
    <location>
        <begin position="366"/>
        <end position="382"/>
    </location>
</feature>
<sequence length="1359" mass="148726">MEAGLGSYACPCINVRIELEKAESLSLNNQESAKVEAHASANVALDDQSRLQEEVVVPRNKATIQINVAQPLLTSRSIIQSPTFAKGQSVTALICLICDTTVYAVNKVQQSGSSRSVGFPTESSKGRTQTESPVRPGATSTVEQDAILRPANGVGLMWIMSGCKFGSEAIKAIVSSASFSKSYGVAVADTTNSTTSKEATTSTLPQSTSTRMRSDSDSRRSASPFRKLSRSAASPSPARRRRAQPLAEQEEEQGDDLDTLHLLENLLPHLPSSVVKEKAHINGNSTSVRQMLSNTVQSSPDKFVTSQKQLEAKLDQIALGKLKEVRDKAQREVLAILKEKSSQINELERQLRNEARQLRQKYVTHSTSRSDQSQKQQKSYQSNEEGEDLDLDASDEDDKESSSPLFIRRRPLVPIGLEKTASQDSDPNRRGQLATGLGTSLVSPQSGNYGVSISGSQQGQTPYVGSALSASFAMRGRDLPGVAEQQKQRSKEEEEDWFAHKKRLRERYPNADHSALPSAVNSDDEGAVQVKQRTQSANQSSEEEEEERRGRGRGRAGERGHNKTPTPPSKSSSRSGVTNESSKGANDVAKSDSVGVDQSGSTKRGALKGASSGNLTTNGASAEKANASAEKKVAFASTTEEVEVASNRRDSTPESKEPVEQVDPVFEIDEDMDPDDTTPNASDITLDPSTTAVKESAKEIIERELNDEQDGSQGNDGSQYIGSVIQSLPVVGSFAAMAESESRAGRELSKMQNKSIPQKEEDDVFDPASLRFDGRTVYNADLSSSIPRASTHSDRIQVDKQDSPAKSFRMIAARQALPSGFPTDDLQRSSIGFRVMVGEAEARLSGLLAPNAPSHRDLWSTNKRAKSSSMKYILEGLPEEEDEGDENEMIPAKKEMMENTKSISVTSSVQAKETADDFMLARSVPINMRNSFAGRSFSSIHRDATSGFDLEPKTSLPYQEKKMTPSLLKATRQYSTTGTKLQRRPSLGTISDTSEKPASIEAGCGVQEVVPGKPRDGQKTSESRAPVPIRSKAASANPASSRRGSIDLKYPIPSSVTRGFDIGGSSSPLPSVAKIAATAIDSAHSSPMLGSSAGTGRSSRVRSPRPPYVAPPSPESATMRLSPDPAHRPNALTLASATEADKCDDDELEGDMESVLEFMHTVENLKTKKRTGWYHHRIEQPESIADHMYRMAVLSMLLPDHNLDIGKCVQLCLVHDLAEALTGDITPLDKVTKEEKLRREREAIKEIVEGQLAGCKAGKRIEDLWNEYEDRKTIESKTVKDLDRFELALQSYEYEKRYKTTDLQPFYNQSVQIMHPRIQRWIRALAKEREEIWEDSPYKYTQTFPKDEVALTPWETTQS</sequence>
<dbReference type="GO" id="GO:0005737">
    <property type="term" value="C:cytoplasm"/>
    <property type="evidence" value="ECO:0007669"/>
    <property type="project" value="TreeGrafter"/>
</dbReference>
<dbReference type="STRING" id="1280837.A0A316V9Q8"/>
<comment type="subunit">
    <text evidence="7">Homodimer.</text>
</comment>
<dbReference type="EMBL" id="KZ819604">
    <property type="protein sequence ID" value="PWN33788.1"/>
    <property type="molecule type" value="Genomic_DNA"/>
</dbReference>
<protein>
    <recommendedName>
        <fullName evidence="8">5'-deoxynucleotidase</fullName>
        <ecNumber evidence="8">3.1.3.89</ecNumber>
    </recommendedName>
</protein>
<dbReference type="FunFam" id="1.10.3210.10:FF:000011">
    <property type="entry name" value="HD domain-containing protein 2"/>
    <property type="match status" value="1"/>
</dbReference>
<keyword evidence="12" id="KW-0170">Cobalt</keyword>
<dbReference type="OrthoDB" id="10254258at2759"/>